<dbReference type="GO" id="GO:0046872">
    <property type="term" value="F:metal ion binding"/>
    <property type="evidence" value="ECO:0007669"/>
    <property type="project" value="UniProtKB-KW"/>
</dbReference>
<comment type="caution">
    <text evidence="7">The sequence shown here is derived from an EMBL/GenBank/DDBJ whole genome shotgun (WGS) entry which is preliminary data.</text>
</comment>
<keyword evidence="2 3" id="KW-0186">Copper</keyword>
<dbReference type="InterPro" id="IPR013766">
    <property type="entry name" value="Thioredoxin_domain"/>
</dbReference>
<dbReference type="RefSeq" id="WP_128767427.1">
    <property type="nucleotide sequence ID" value="NZ_RXOC01000001.1"/>
</dbReference>
<dbReference type="Gene3D" id="3.40.30.10">
    <property type="entry name" value="Glutaredoxin"/>
    <property type="match status" value="1"/>
</dbReference>
<feature type="binding site" evidence="3">
    <location>
        <position position="85"/>
    </location>
    <ligand>
        <name>Cu cation</name>
        <dbReference type="ChEBI" id="CHEBI:23378"/>
    </ligand>
</feature>
<evidence type="ECO:0000259" key="6">
    <source>
        <dbReference type="PROSITE" id="PS51352"/>
    </source>
</evidence>
<sequence length="218" mass="24944">MKFYYLTAGVLFLFALAACNLKEEKKLPVLGNREAVEKTVDGKTVIDTIYQTIPSFSFINQDSAAITNKDFDGKIYVADFFFTTCPSICPVMHRNMLKVYDKFKDNPQVMIASHTIDYKHDTPAILKEYATKLGVSGKQWQFLRGSRDSVYTLAEKHYLVAVNEDKSAPGGYIHQGWFVLIDKEKRLRGAYDGTQPDQVEQMISDMETLLKEYQHDKK</sequence>
<comment type="similarity">
    <text evidence="1">Belongs to the SCO1/2 family.</text>
</comment>
<reference evidence="7 8" key="1">
    <citation type="submission" date="2018-12" db="EMBL/GenBank/DDBJ databases">
        <title>The Draft Genome Sequence of the Soil Bacterium Pedobacter tournemirensis R1.</title>
        <authorList>
            <person name="He J."/>
        </authorList>
    </citation>
    <scope>NUCLEOTIDE SEQUENCE [LARGE SCALE GENOMIC DNA]</scope>
    <source>
        <strain evidence="7 8">R1</strain>
    </source>
</reference>
<dbReference type="PROSITE" id="PS51352">
    <property type="entry name" value="THIOREDOXIN_2"/>
    <property type="match status" value="1"/>
</dbReference>
<dbReference type="PANTHER" id="PTHR12151">
    <property type="entry name" value="ELECTRON TRANSPORT PROTIN SCO1/SENC FAMILY MEMBER"/>
    <property type="match status" value="1"/>
</dbReference>
<evidence type="ECO:0000313" key="7">
    <source>
        <dbReference type="EMBL" id="RXF72242.1"/>
    </source>
</evidence>
<feature type="disulfide bond" description="Redox-active" evidence="4">
    <location>
        <begin position="85"/>
        <end position="89"/>
    </location>
</feature>
<evidence type="ECO:0000256" key="2">
    <source>
        <dbReference type="ARBA" id="ARBA00023008"/>
    </source>
</evidence>
<name>A0A4V1KIX8_9SPHI</name>
<feature type="binding site" evidence="3">
    <location>
        <position position="89"/>
    </location>
    <ligand>
        <name>Cu cation</name>
        <dbReference type="ChEBI" id="CHEBI:23378"/>
    </ligand>
</feature>
<dbReference type="Proteomes" id="UP000290848">
    <property type="component" value="Unassembled WGS sequence"/>
</dbReference>
<dbReference type="CDD" id="cd02968">
    <property type="entry name" value="SCO"/>
    <property type="match status" value="1"/>
</dbReference>
<accession>A0A4V1KIX8</accession>
<dbReference type="Pfam" id="PF02630">
    <property type="entry name" value="SCO1-SenC"/>
    <property type="match status" value="1"/>
</dbReference>
<evidence type="ECO:0000313" key="8">
    <source>
        <dbReference type="Proteomes" id="UP000290848"/>
    </source>
</evidence>
<dbReference type="AlphaFoldDB" id="A0A4V1KIX8"/>
<keyword evidence="5" id="KW-0732">Signal</keyword>
<dbReference type="PANTHER" id="PTHR12151:SF25">
    <property type="entry name" value="LINALOOL DEHYDRATASE_ISOMERASE DOMAIN-CONTAINING PROTEIN"/>
    <property type="match status" value="1"/>
</dbReference>
<evidence type="ECO:0000256" key="3">
    <source>
        <dbReference type="PIRSR" id="PIRSR603782-1"/>
    </source>
</evidence>
<dbReference type="InterPro" id="IPR036249">
    <property type="entry name" value="Thioredoxin-like_sf"/>
</dbReference>
<gene>
    <name evidence="7" type="ORF">EKH83_00515</name>
</gene>
<evidence type="ECO:0000256" key="4">
    <source>
        <dbReference type="PIRSR" id="PIRSR603782-2"/>
    </source>
</evidence>
<keyword evidence="4" id="KW-1015">Disulfide bond</keyword>
<feature type="signal peptide" evidence="5">
    <location>
        <begin position="1"/>
        <end position="17"/>
    </location>
</feature>
<feature type="domain" description="Thioredoxin" evidence="6">
    <location>
        <begin position="47"/>
        <end position="211"/>
    </location>
</feature>
<protein>
    <submittedName>
        <fullName evidence="7">SCO family protein</fullName>
    </submittedName>
</protein>
<feature type="chain" id="PRO_5020957024" evidence="5">
    <location>
        <begin position="18"/>
        <end position="218"/>
    </location>
</feature>
<dbReference type="SUPFAM" id="SSF52833">
    <property type="entry name" value="Thioredoxin-like"/>
    <property type="match status" value="1"/>
</dbReference>
<evidence type="ECO:0000256" key="5">
    <source>
        <dbReference type="SAM" id="SignalP"/>
    </source>
</evidence>
<dbReference type="PROSITE" id="PS51257">
    <property type="entry name" value="PROKAR_LIPOPROTEIN"/>
    <property type="match status" value="1"/>
</dbReference>
<keyword evidence="3" id="KW-0479">Metal-binding</keyword>
<evidence type="ECO:0000256" key="1">
    <source>
        <dbReference type="ARBA" id="ARBA00010996"/>
    </source>
</evidence>
<dbReference type="EMBL" id="RXOC01000001">
    <property type="protein sequence ID" value="RXF72242.1"/>
    <property type="molecule type" value="Genomic_DNA"/>
</dbReference>
<organism evidence="7 8">
    <name type="scientific">Arcticibacter tournemirensis</name>
    <dbReference type="NCBI Taxonomy" id="699437"/>
    <lineage>
        <taxon>Bacteria</taxon>
        <taxon>Pseudomonadati</taxon>
        <taxon>Bacteroidota</taxon>
        <taxon>Sphingobacteriia</taxon>
        <taxon>Sphingobacteriales</taxon>
        <taxon>Sphingobacteriaceae</taxon>
        <taxon>Arcticibacter</taxon>
    </lineage>
</organism>
<proteinExistence type="inferred from homology"/>
<feature type="binding site" evidence="3">
    <location>
        <position position="174"/>
    </location>
    <ligand>
        <name>Cu cation</name>
        <dbReference type="ChEBI" id="CHEBI:23378"/>
    </ligand>
</feature>
<dbReference type="InterPro" id="IPR003782">
    <property type="entry name" value="SCO1/SenC"/>
</dbReference>